<evidence type="ECO:0000313" key="1">
    <source>
        <dbReference type="EMBL" id="WOH00328.1"/>
    </source>
</evidence>
<accession>A0AAF0X2T1</accession>
<dbReference type="AlphaFoldDB" id="A0AAF0X2T1"/>
<sequence length="436" mass="46736">MVASSSFSARQVPLPQSSISQTTSLLFDSLSSSLALSHSDSSISLYPSFSPLSSLSSSLSFPQTFISAPTSSAAFLPLINPSRRLLFLAVSPSHGGASILLRFWTLKHSNTCFVRAHVECNHKLMHYDAGKSGVVFGVSHGACVKVAVTSNVFVMYCVSSRMVYVFAVRMVGGEGDENESVKLMRTGVVECSVPVFGIGVSSRFLVLGEFDGVRVFPLQILVKGKVKKSGSGRLLNLCDGKGNGGDENLDGKVEKNVGSTKLRSARLRQDSKEGGACFVPFKGDSDSFNSIKLQMKPVKAIDIEALSPNEFLIMDSASRIHHLRLSNSVIGSEVSCHMNQLSVSINVQKMAVLPGISSRAQTFWISDGEHTVHTISLSDLDTSIIGGERKDDDKRLIQISVTSAIFSSETIQQLVPSAADAILVLGQGSIFAYTIS</sequence>
<name>A0AAF0X2T1_DAUCS</name>
<keyword evidence="2" id="KW-1185">Reference proteome</keyword>
<reference evidence="1" key="2">
    <citation type="submission" date="2022-03" db="EMBL/GenBank/DDBJ databases">
        <title>Draft title - Genomic analysis of global carrot germplasm unveils the trajectory of domestication and the origin of high carotenoid orange carrot.</title>
        <authorList>
            <person name="Iorizzo M."/>
            <person name="Ellison S."/>
            <person name="Senalik D."/>
            <person name="Macko-Podgorni A."/>
            <person name="Grzebelus D."/>
            <person name="Bostan H."/>
            <person name="Rolling W."/>
            <person name="Curaba J."/>
            <person name="Simon P."/>
        </authorList>
    </citation>
    <scope>NUCLEOTIDE SEQUENCE</scope>
    <source>
        <tissue evidence="1">Leaf</tissue>
    </source>
</reference>
<proteinExistence type="predicted"/>
<organism evidence="1 2">
    <name type="scientific">Daucus carota subsp. sativus</name>
    <name type="common">Carrot</name>
    <dbReference type="NCBI Taxonomy" id="79200"/>
    <lineage>
        <taxon>Eukaryota</taxon>
        <taxon>Viridiplantae</taxon>
        <taxon>Streptophyta</taxon>
        <taxon>Embryophyta</taxon>
        <taxon>Tracheophyta</taxon>
        <taxon>Spermatophyta</taxon>
        <taxon>Magnoliopsida</taxon>
        <taxon>eudicotyledons</taxon>
        <taxon>Gunneridae</taxon>
        <taxon>Pentapetalae</taxon>
        <taxon>asterids</taxon>
        <taxon>campanulids</taxon>
        <taxon>Apiales</taxon>
        <taxon>Apiaceae</taxon>
        <taxon>Apioideae</taxon>
        <taxon>Scandiceae</taxon>
        <taxon>Daucinae</taxon>
        <taxon>Daucus</taxon>
        <taxon>Daucus sect. Daucus</taxon>
    </lineage>
</organism>
<dbReference type="PANTHER" id="PTHR37383:SF1">
    <property type="entry name" value="OS01G0694200 PROTEIN"/>
    <property type="match status" value="1"/>
</dbReference>
<evidence type="ECO:0000313" key="2">
    <source>
        <dbReference type="Proteomes" id="UP000077755"/>
    </source>
</evidence>
<dbReference type="PANTHER" id="PTHR37383">
    <property type="entry name" value="OS01G0694200 PROTEIN"/>
    <property type="match status" value="1"/>
</dbReference>
<gene>
    <name evidence="1" type="ORF">DCAR_0519687</name>
</gene>
<dbReference type="EMBL" id="CP093347">
    <property type="protein sequence ID" value="WOH00328.1"/>
    <property type="molecule type" value="Genomic_DNA"/>
</dbReference>
<reference evidence="1" key="1">
    <citation type="journal article" date="2016" name="Nat. Genet.">
        <title>A high-quality carrot genome assembly provides new insights into carotenoid accumulation and asterid genome evolution.</title>
        <authorList>
            <person name="Iorizzo M."/>
            <person name="Ellison S."/>
            <person name="Senalik D."/>
            <person name="Zeng P."/>
            <person name="Satapoomin P."/>
            <person name="Huang J."/>
            <person name="Bowman M."/>
            <person name="Iovene M."/>
            <person name="Sanseverino W."/>
            <person name="Cavagnaro P."/>
            <person name="Yildiz M."/>
            <person name="Macko-Podgorni A."/>
            <person name="Moranska E."/>
            <person name="Grzebelus E."/>
            <person name="Grzebelus D."/>
            <person name="Ashrafi H."/>
            <person name="Zheng Z."/>
            <person name="Cheng S."/>
            <person name="Spooner D."/>
            <person name="Van Deynze A."/>
            <person name="Simon P."/>
        </authorList>
    </citation>
    <scope>NUCLEOTIDE SEQUENCE</scope>
    <source>
        <tissue evidence="1">Leaf</tissue>
    </source>
</reference>
<dbReference type="Proteomes" id="UP000077755">
    <property type="component" value="Chromosome 5"/>
</dbReference>
<protein>
    <submittedName>
        <fullName evidence="1">Uncharacterized protein</fullName>
    </submittedName>
</protein>